<comment type="caution">
    <text evidence="1">The sequence shown here is derived from an EMBL/GenBank/DDBJ whole genome shotgun (WGS) entry which is preliminary data.</text>
</comment>
<gene>
    <name evidence="1" type="ORF">LCGC14_2129150</name>
</gene>
<name>A0A0F9GEZ8_9ZZZZ</name>
<accession>A0A0F9GEZ8</accession>
<sequence length="126" mass="14285">MNKHVEKTITITKTFDVDVNISKTIQWISRLHPFVHTTASCEGASTEKPYVQILVSGHDDLQYLQDDLSNYADIVFKVGAAGCYASFHVVFHSREKLLDLEKSIDLEKVNQQDCWCPLKGLLSDDQ</sequence>
<protein>
    <submittedName>
        <fullName evidence="1">Uncharacterized protein</fullName>
    </submittedName>
</protein>
<dbReference type="AlphaFoldDB" id="A0A0F9GEZ8"/>
<reference evidence="1" key="1">
    <citation type="journal article" date="2015" name="Nature">
        <title>Complex archaea that bridge the gap between prokaryotes and eukaryotes.</title>
        <authorList>
            <person name="Spang A."/>
            <person name="Saw J.H."/>
            <person name="Jorgensen S.L."/>
            <person name="Zaremba-Niedzwiedzka K."/>
            <person name="Martijn J."/>
            <person name="Lind A.E."/>
            <person name="van Eijk R."/>
            <person name="Schleper C."/>
            <person name="Guy L."/>
            <person name="Ettema T.J."/>
        </authorList>
    </citation>
    <scope>NUCLEOTIDE SEQUENCE</scope>
</reference>
<dbReference type="EMBL" id="LAZR01026665">
    <property type="protein sequence ID" value="KKL68020.1"/>
    <property type="molecule type" value="Genomic_DNA"/>
</dbReference>
<evidence type="ECO:0000313" key="1">
    <source>
        <dbReference type="EMBL" id="KKL68020.1"/>
    </source>
</evidence>
<proteinExistence type="predicted"/>
<organism evidence="1">
    <name type="scientific">marine sediment metagenome</name>
    <dbReference type="NCBI Taxonomy" id="412755"/>
    <lineage>
        <taxon>unclassified sequences</taxon>
        <taxon>metagenomes</taxon>
        <taxon>ecological metagenomes</taxon>
    </lineage>
</organism>